<evidence type="ECO:0000313" key="2">
    <source>
        <dbReference type="EMBL" id="MDI1230553.1"/>
    </source>
</evidence>
<evidence type="ECO:0000259" key="1">
    <source>
        <dbReference type="Pfam" id="PF09299"/>
    </source>
</evidence>
<protein>
    <submittedName>
        <fullName evidence="2">Mu transposase C-terminal domain-containing protein</fullName>
    </submittedName>
</protein>
<feature type="domain" description="Transposase-like Mu C-terminal" evidence="1">
    <location>
        <begin position="1"/>
        <end position="26"/>
    </location>
</feature>
<gene>
    <name evidence="2" type="ORF">PSU93_05320</name>
</gene>
<sequence length="26" mass="3010">MTAKNRVVHRDGIHFQGPRYIAPTLM</sequence>
<accession>A0AA43Q2H4</accession>
<dbReference type="EMBL" id="JAQSDF010000010">
    <property type="protein sequence ID" value="MDI1230553.1"/>
    <property type="molecule type" value="Genomic_DNA"/>
</dbReference>
<dbReference type="Pfam" id="PF09299">
    <property type="entry name" value="Mu-transpos_C"/>
    <property type="match status" value="1"/>
</dbReference>
<name>A0AA43Q2H4_9GAMM</name>
<reference evidence="2" key="1">
    <citation type="submission" date="2023-01" db="EMBL/GenBank/DDBJ databases">
        <title>Biogeochemical cycle of methane in antarctic sediments.</title>
        <authorList>
            <person name="Roldan D.M."/>
            <person name="Menes R.J."/>
        </authorList>
    </citation>
    <scope>NUCLEOTIDE SEQUENCE [LARGE SCALE GENOMIC DNA]</scope>
    <source>
        <strain evidence="2">K-2018 MAG008</strain>
    </source>
</reference>
<keyword evidence="3" id="KW-1185">Reference proteome</keyword>
<proteinExistence type="predicted"/>
<dbReference type="InterPro" id="IPR015378">
    <property type="entry name" value="Transposase-like_Mu_C"/>
</dbReference>
<comment type="caution">
    <text evidence="2">The sequence shown here is derived from an EMBL/GenBank/DDBJ whole genome shotgun (WGS) entry which is preliminary data.</text>
</comment>
<dbReference type="AlphaFoldDB" id="A0AA43Q2H4"/>
<dbReference type="Proteomes" id="UP001160519">
    <property type="component" value="Unassembled WGS sequence"/>
</dbReference>
<organism evidence="2 3">
    <name type="scientific">Candidatus Methylobacter titanis</name>
    <dbReference type="NCBI Taxonomy" id="3053457"/>
    <lineage>
        <taxon>Bacteria</taxon>
        <taxon>Pseudomonadati</taxon>
        <taxon>Pseudomonadota</taxon>
        <taxon>Gammaproteobacteria</taxon>
        <taxon>Methylococcales</taxon>
        <taxon>Methylococcaceae</taxon>
        <taxon>Methylobacter</taxon>
    </lineage>
</organism>
<evidence type="ECO:0000313" key="3">
    <source>
        <dbReference type="Proteomes" id="UP001160519"/>
    </source>
</evidence>